<keyword evidence="3" id="KW-0456">Lyase</keyword>
<proteinExistence type="inferred from homology"/>
<evidence type="ECO:0000256" key="2">
    <source>
        <dbReference type="ARBA" id="ARBA00022723"/>
    </source>
</evidence>
<dbReference type="GO" id="GO:0005737">
    <property type="term" value="C:cytoplasm"/>
    <property type="evidence" value="ECO:0007669"/>
    <property type="project" value="TreeGrafter"/>
</dbReference>
<evidence type="ECO:0000259" key="4">
    <source>
        <dbReference type="Pfam" id="PF03328"/>
    </source>
</evidence>
<dbReference type="SUPFAM" id="SSF51621">
    <property type="entry name" value="Phosphoenolpyruvate/pyruvate domain"/>
    <property type="match status" value="1"/>
</dbReference>
<gene>
    <name evidence="5" type="ORF">A6J80_20435</name>
    <name evidence="6" type="ORF">PYTT13_22055</name>
</gene>
<evidence type="ECO:0000313" key="6">
    <source>
        <dbReference type="EMBL" id="ATQ58509.1"/>
    </source>
</evidence>
<dbReference type="Proteomes" id="UP000191257">
    <property type="component" value="Plasmid unnamed3"/>
</dbReference>
<dbReference type="InterPro" id="IPR015813">
    <property type="entry name" value="Pyrv/PenolPyrv_kinase-like_dom"/>
</dbReference>
<evidence type="ECO:0000313" key="5">
    <source>
        <dbReference type="EMBL" id="ARC38683.1"/>
    </source>
</evidence>
<keyword evidence="5" id="KW-0614">Plasmid</keyword>
<evidence type="ECO:0000256" key="3">
    <source>
        <dbReference type="ARBA" id="ARBA00023239"/>
    </source>
</evidence>
<dbReference type="EMBL" id="CP020443">
    <property type="protein sequence ID" value="ARC38683.1"/>
    <property type="molecule type" value="Genomic_DNA"/>
</dbReference>
<dbReference type="KEGG" id="pye:A6J80_20435"/>
<dbReference type="Proteomes" id="UP000229314">
    <property type="component" value="Plasmid pTT13-5"/>
</dbReference>
<reference evidence="7" key="1">
    <citation type="submission" date="2017-03" db="EMBL/GenBank/DDBJ databases">
        <title>FDA dAtabase for Regulatory Grade micrObial Sequences (FDA-ARGOS): Supporting development and validation of Infectious Disease Dx tests.</title>
        <authorList>
            <person name="Minogue T."/>
            <person name="Wolcott M."/>
            <person name="Wasieloski L."/>
            <person name="Aguilar W."/>
            <person name="Moore D."/>
            <person name="Tallon L."/>
            <person name="Sadzewicz L."/>
            <person name="Sengamalay N."/>
            <person name="Ott S."/>
            <person name="Godinez A."/>
            <person name="Nagaraj S."/>
            <person name="Nadendla S."/>
            <person name="Geyer C."/>
            <person name="Sichtig H."/>
        </authorList>
    </citation>
    <scope>NUCLEOTIDE SEQUENCE [LARGE SCALE GENOMIC DNA]</scope>
    <source>
        <strain evidence="7">FDAARGOS_252</strain>
        <plasmid evidence="7">Plasmid unnamed3</plasmid>
    </source>
</reference>
<comment type="similarity">
    <text evidence="1">Belongs to the HpcH/HpaI aldolase family.</text>
</comment>
<accession>A0A1V0GXT8</accession>
<dbReference type="InterPro" id="IPR005000">
    <property type="entry name" value="Aldolase/citrate-lyase_domain"/>
</dbReference>
<dbReference type="RefSeq" id="WP_080622980.1">
    <property type="nucleotide sequence ID" value="NZ_CAJGAB010000010.1"/>
</dbReference>
<protein>
    <submittedName>
        <fullName evidence="5">Aldolase</fullName>
    </submittedName>
</protein>
<evidence type="ECO:0000313" key="8">
    <source>
        <dbReference type="Proteomes" id="UP000229314"/>
    </source>
</evidence>
<evidence type="ECO:0000313" key="7">
    <source>
        <dbReference type="Proteomes" id="UP000191257"/>
    </source>
</evidence>
<geneLocation type="plasmid" evidence="8">
    <name>ptt13-5</name>
</geneLocation>
<dbReference type="GO" id="GO:0046872">
    <property type="term" value="F:metal ion binding"/>
    <property type="evidence" value="ECO:0007669"/>
    <property type="project" value="UniProtKB-KW"/>
</dbReference>
<reference evidence="6 8" key="2">
    <citation type="submission" date="2017-10" db="EMBL/GenBank/DDBJ databases">
        <title>Complete genome sequence of Paracoccus yeei TT13 isolated from human skin.</title>
        <authorList>
            <person name="Lee K."/>
            <person name="Lim J.Y."/>
            <person name="Hwang I."/>
        </authorList>
    </citation>
    <scope>NUCLEOTIDE SEQUENCE [LARGE SCALE GENOMIC DNA]</scope>
    <source>
        <strain evidence="6 8">TT13</strain>
        <plasmid evidence="8">Plasmid ptt13-5</plasmid>
        <plasmid evidence="6">pTT13-5</plasmid>
    </source>
</reference>
<feature type="domain" description="HpcH/HpaI aldolase/citrate lyase" evidence="4">
    <location>
        <begin position="18"/>
        <end position="230"/>
    </location>
</feature>
<sequence>MNRLKQRIAAGEQVAAAWLELGNPDVAEIMVRHGWTTLVIDGEHGVGDLDDWVAVARAVEAAGGEVVLRVPDGSDTTLKRVLDRGFRSLIVPMVNTAEQARGIVASCRYPGLGRRGYAAPILRASDWGARPGYARHEAAEELLLMLQCEHVEAVENLPEIAAVAGVDMIFIGPNDLAGSIDHLERMEEPAPQELLRRIEAGAAAAGKPLATILGAGRGWAELRALGYRFMVGPNDISLLIAGARASAAERDDGPASPVGSY</sequence>
<geneLocation type="plasmid" evidence="6">
    <name>pTT13-5</name>
</geneLocation>
<dbReference type="Pfam" id="PF03328">
    <property type="entry name" value="HpcH_HpaI"/>
    <property type="match status" value="1"/>
</dbReference>
<dbReference type="AlphaFoldDB" id="A0A1V0GXT8"/>
<keyword evidence="7" id="KW-1185">Reference proteome</keyword>
<evidence type="ECO:0000256" key="1">
    <source>
        <dbReference type="ARBA" id="ARBA00005568"/>
    </source>
</evidence>
<dbReference type="Gene3D" id="3.20.20.60">
    <property type="entry name" value="Phosphoenolpyruvate-binding domains"/>
    <property type="match status" value="1"/>
</dbReference>
<dbReference type="GeneID" id="78900328"/>
<dbReference type="PANTHER" id="PTHR30502">
    <property type="entry name" value="2-KETO-3-DEOXY-L-RHAMNONATE ALDOLASE"/>
    <property type="match status" value="1"/>
</dbReference>
<dbReference type="InterPro" id="IPR040442">
    <property type="entry name" value="Pyrv_kinase-like_dom_sf"/>
</dbReference>
<name>A0A1V0GXT8_9RHOB</name>
<dbReference type="PANTHER" id="PTHR30502:SF0">
    <property type="entry name" value="PHOSPHOENOLPYRUVATE CARBOXYLASE FAMILY PROTEIN"/>
    <property type="match status" value="1"/>
</dbReference>
<organism evidence="5 7">
    <name type="scientific">Paracoccus yeei</name>
    <dbReference type="NCBI Taxonomy" id="147645"/>
    <lineage>
        <taxon>Bacteria</taxon>
        <taxon>Pseudomonadati</taxon>
        <taxon>Pseudomonadota</taxon>
        <taxon>Alphaproteobacteria</taxon>
        <taxon>Rhodobacterales</taxon>
        <taxon>Paracoccaceae</taxon>
        <taxon>Paracoccus</taxon>
    </lineage>
</organism>
<reference evidence="5" key="3">
    <citation type="submission" date="2017-12" db="EMBL/GenBank/DDBJ databases">
        <title>FDA dAtabase for Regulatory Grade micrObial Sequences (FDA-ARGOS): Supporting development and validation of Infectious Disease Dx tests.</title>
        <authorList>
            <person name="Campos J."/>
            <person name="Goldberg B."/>
            <person name="Tallon L."/>
            <person name="Sadzewicz L."/>
            <person name="Sengamalay N."/>
            <person name="Ott S."/>
            <person name="Godinez A."/>
            <person name="Nagaraj S."/>
            <person name="Vyas G."/>
            <person name="Aluvathingal J."/>
            <person name="Nadendla S."/>
            <person name="Geyer C."/>
            <person name="Nandy P."/>
            <person name="Hobson J."/>
            <person name="Sichtig H."/>
        </authorList>
    </citation>
    <scope>NUCLEOTIDE SEQUENCE</scope>
    <source>
        <strain evidence="5">FDAARGOS_252</strain>
        <plasmid evidence="5">unnamed3</plasmid>
    </source>
</reference>
<keyword evidence="2" id="KW-0479">Metal-binding</keyword>
<dbReference type="eggNOG" id="COG3836">
    <property type="taxonomic scope" value="Bacteria"/>
</dbReference>
<dbReference type="EMBL" id="CP024427">
    <property type="protein sequence ID" value="ATQ58509.1"/>
    <property type="molecule type" value="Genomic_DNA"/>
</dbReference>
<geneLocation type="plasmid" evidence="5 7">
    <name>unnamed3</name>
</geneLocation>
<dbReference type="GO" id="GO:0016832">
    <property type="term" value="F:aldehyde-lyase activity"/>
    <property type="evidence" value="ECO:0007669"/>
    <property type="project" value="TreeGrafter"/>
</dbReference>
<dbReference type="InterPro" id="IPR050251">
    <property type="entry name" value="HpcH-HpaI_aldolase"/>
</dbReference>